<evidence type="ECO:0000256" key="1">
    <source>
        <dbReference type="SAM" id="MobiDB-lite"/>
    </source>
</evidence>
<dbReference type="Gene3D" id="3.30.70.100">
    <property type="match status" value="1"/>
</dbReference>
<name>A0A6J7HUE3_9ZZZZ</name>
<feature type="compositionally biased region" description="Basic and acidic residues" evidence="1">
    <location>
        <begin position="237"/>
        <end position="252"/>
    </location>
</feature>
<dbReference type="EMBL" id="CAFBOS010000224">
    <property type="protein sequence ID" value="CAB5019692.1"/>
    <property type="molecule type" value="Genomic_DNA"/>
</dbReference>
<dbReference type="SUPFAM" id="SSF54909">
    <property type="entry name" value="Dimeric alpha+beta barrel"/>
    <property type="match status" value="1"/>
</dbReference>
<reference evidence="3" key="1">
    <citation type="submission" date="2020-05" db="EMBL/GenBank/DDBJ databases">
        <authorList>
            <person name="Chiriac C."/>
            <person name="Salcher M."/>
            <person name="Ghai R."/>
            <person name="Kavagutti S V."/>
        </authorList>
    </citation>
    <scope>NUCLEOTIDE SEQUENCE</scope>
</reference>
<feature type="region of interest" description="Disordered" evidence="1">
    <location>
        <begin position="229"/>
        <end position="252"/>
    </location>
</feature>
<evidence type="ECO:0000313" key="4">
    <source>
        <dbReference type="EMBL" id="CAB5019692.1"/>
    </source>
</evidence>
<dbReference type="InterPro" id="IPR011008">
    <property type="entry name" value="Dimeric_a/b-barrel"/>
</dbReference>
<organism evidence="3">
    <name type="scientific">freshwater metagenome</name>
    <dbReference type="NCBI Taxonomy" id="449393"/>
    <lineage>
        <taxon>unclassified sequences</taxon>
        <taxon>metagenomes</taxon>
        <taxon>ecological metagenomes</taxon>
    </lineage>
</organism>
<dbReference type="AlphaFoldDB" id="A0A6J7HUE3"/>
<evidence type="ECO:0000313" key="2">
    <source>
        <dbReference type="EMBL" id="CAB4748377.1"/>
    </source>
</evidence>
<proteinExistence type="predicted"/>
<protein>
    <submittedName>
        <fullName evidence="3">Unannotated protein</fullName>
    </submittedName>
</protein>
<accession>A0A6J7HUE3</accession>
<dbReference type="EMBL" id="CAEZYR010000057">
    <property type="protein sequence ID" value="CAB4748377.1"/>
    <property type="molecule type" value="Genomic_DNA"/>
</dbReference>
<sequence length="252" mass="29146">MTNNKIYIHEFIDIIGHNRANYMHHMTANFSPMAQRDRNQLCYGVWGTVGTTRRWPEVVNMWEEDGWDGMASSFRHEFNHPTLQDPALAAWWARAAQFRRSGVDRLILPAEWTRTIEELCADGVRGECYAHELVSVKPGTAWHYVDDLVQHRAVPVYARFGWELAGAFVTAMHDDSEVILLWAIPTWEQWAELEKAQRKDTDLKAWRTDTAELTTSFDRFLLVDAPLSPFRTGRQPAESDRASFTLPDEKHS</sequence>
<dbReference type="EMBL" id="CAFBMH010000091">
    <property type="protein sequence ID" value="CAB4921333.1"/>
    <property type="molecule type" value="Genomic_DNA"/>
</dbReference>
<evidence type="ECO:0000313" key="3">
    <source>
        <dbReference type="EMBL" id="CAB4921333.1"/>
    </source>
</evidence>
<gene>
    <name evidence="2" type="ORF">UFOPK2754_01655</name>
    <name evidence="3" type="ORF">UFOPK3543_02102</name>
    <name evidence="4" type="ORF">UFOPK3967_02682</name>
</gene>